<accession>A0A8K0CXS0</accession>
<keyword evidence="2" id="KW-1185">Reference proteome</keyword>
<dbReference type="AlphaFoldDB" id="A0A8K0CXS0"/>
<dbReference type="Gene3D" id="2.40.10.10">
    <property type="entry name" value="Trypsin-like serine proteases"/>
    <property type="match status" value="2"/>
</dbReference>
<proteinExistence type="predicted"/>
<evidence type="ECO:0000313" key="2">
    <source>
        <dbReference type="Proteomes" id="UP000801492"/>
    </source>
</evidence>
<gene>
    <name evidence="1" type="ORF">ILUMI_13817</name>
</gene>
<name>A0A8K0CXS0_IGNLU</name>
<dbReference type="SUPFAM" id="SSF50494">
    <property type="entry name" value="Trypsin-like serine proteases"/>
    <property type="match status" value="1"/>
</dbReference>
<sequence>MDIATVEVYAGTNKTLGNDAVINFISEIYVHPNYVPSSCPSRLYECRNNIALARLRNYYKLEKLISPIKLVTPQQKYQAGILVGVGNIYCNPMLDRSCMGIKYKQVFPEEKQYIRSWNIKRIRSAGVLLSEENGHSGRFPWKDLGAPLICNCSKEVEPVQFGLLASIWTNSSTDKSSELNIYESVAEHLWFITQYLSNVKEFLIKAKKLSK</sequence>
<evidence type="ECO:0000313" key="1">
    <source>
        <dbReference type="EMBL" id="KAF2892357.1"/>
    </source>
</evidence>
<dbReference type="EMBL" id="VTPC01008784">
    <property type="protein sequence ID" value="KAF2892357.1"/>
    <property type="molecule type" value="Genomic_DNA"/>
</dbReference>
<dbReference type="InterPro" id="IPR009003">
    <property type="entry name" value="Peptidase_S1_PA"/>
</dbReference>
<dbReference type="Proteomes" id="UP000801492">
    <property type="component" value="Unassembled WGS sequence"/>
</dbReference>
<evidence type="ECO:0008006" key="3">
    <source>
        <dbReference type="Google" id="ProtNLM"/>
    </source>
</evidence>
<protein>
    <recommendedName>
        <fullName evidence="3">Peptidase S1 domain-containing protein</fullName>
    </recommendedName>
</protein>
<comment type="caution">
    <text evidence="1">The sequence shown here is derived from an EMBL/GenBank/DDBJ whole genome shotgun (WGS) entry which is preliminary data.</text>
</comment>
<dbReference type="InterPro" id="IPR043504">
    <property type="entry name" value="Peptidase_S1_PA_chymotrypsin"/>
</dbReference>
<organism evidence="1 2">
    <name type="scientific">Ignelater luminosus</name>
    <name type="common">Cucubano</name>
    <name type="synonym">Pyrophorus luminosus</name>
    <dbReference type="NCBI Taxonomy" id="2038154"/>
    <lineage>
        <taxon>Eukaryota</taxon>
        <taxon>Metazoa</taxon>
        <taxon>Ecdysozoa</taxon>
        <taxon>Arthropoda</taxon>
        <taxon>Hexapoda</taxon>
        <taxon>Insecta</taxon>
        <taxon>Pterygota</taxon>
        <taxon>Neoptera</taxon>
        <taxon>Endopterygota</taxon>
        <taxon>Coleoptera</taxon>
        <taxon>Polyphaga</taxon>
        <taxon>Elateriformia</taxon>
        <taxon>Elateroidea</taxon>
        <taxon>Elateridae</taxon>
        <taxon>Agrypninae</taxon>
        <taxon>Pyrophorini</taxon>
        <taxon>Ignelater</taxon>
    </lineage>
</organism>
<reference evidence="1" key="1">
    <citation type="submission" date="2019-08" db="EMBL/GenBank/DDBJ databases">
        <title>The genome of the North American firefly Photinus pyralis.</title>
        <authorList>
            <consortium name="Photinus pyralis genome working group"/>
            <person name="Fallon T.R."/>
            <person name="Sander Lower S.E."/>
            <person name="Weng J.-K."/>
        </authorList>
    </citation>
    <scope>NUCLEOTIDE SEQUENCE</scope>
    <source>
        <strain evidence="1">TRF0915ILg1</strain>
        <tissue evidence="1">Whole body</tissue>
    </source>
</reference>